<reference evidence="1 2" key="1">
    <citation type="journal article" date="2020" name="ISME J.">
        <title>Comparative genomics reveals insights into cyanobacterial evolution and habitat adaptation.</title>
        <authorList>
            <person name="Chen M.Y."/>
            <person name="Teng W.K."/>
            <person name="Zhao L."/>
            <person name="Hu C.X."/>
            <person name="Zhou Y.K."/>
            <person name="Han B.P."/>
            <person name="Song L.R."/>
            <person name="Shu W.S."/>
        </authorList>
    </citation>
    <scope>NUCLEOTIDE SEQUENCE [LARGE SCALE GENOMIC DNA]</scope>
    <source>
        <strain evidence="1 2">FACHB-288</strain>
    </source>
</reference>
<keyword evidence="2" id="KW-1185">Reference proteome</keyword>
<gene>
    <name evidence="1" type="ORF">H6G24_07725</name>
</gene>
<comment type="caution">
    <text evidence="1">The sequence shown here is derived from an EMBL/GenBank/DDBJ whole genome shotgun (WGS) entry which is preliminary data.</text>
</comment>
<organism evidence="1 2">
    <name type="scientific">Calothrix parietina FACHB-288</name>
    <dbReference type="NCBI Taxonomy" id="2692896"/>
    <lineage>
        <taxon>Bacteria</taxon>
        <taxon>Bacillati</taxon>
        <taxon>Cyanobacteriota</taxon>
        <taxon>Cyanophyceae</taxon>
        <taxon>Nostocales</taxon>
        <taxon>Calotrichaceae</taxon>
        <taxon>Calothrix</taxon>
    </lineage>
</organism>
<dbReference type="Proteomes" id="UP000658514">
    <property type="component" value="Unassembled WGS sequence"/>
</dbReference>
<accession>A0ABR8A5V4</accession>
<protein>
    <submittedName>
        <fullName evidence="1">Uncharacterized protein</fullName>
    </submittedName>
</protein>
<name>A0ABR8A5V4_9CYAN</name>
<proteinExistence type="predicted"/>
<dbReference type="RefSeq" id="WP_190539496.1">
    <property type="nucleotide sequence ID" value="NZ_CAWPNO010000128.1"/>
</dbReference>
<evidence type="ECO:0000313" key="2">
    <source>
        <dbReference type="Proteomes" id="UP000658514"/>
    </source>
</evidence>
<dbReference type="EMBL" id="JACJQH010000009">
    <property type="protein sequence ID" value="MBD2195380.1"/>
    <property type="molecule type" value="Genomic_DNA"/>
</dbReference>
<sequence length="71" mass="8277">MLQYTEKPCFVCKKMIRYRMEVEITANGTSKIYWQPIDVTPDQPDINKCPICRRQVSRIFGYSIKACLGLS</sequence>
<evidence type="ECO:0000313" key="1">
    <source>
        <dbReference type="EMBL" id="MBD2195380.1"/>
    </source>
</evidence>